<name>A0AAD7DU96_9AGAR</name>
<dbReference type="Proteomes" id="UP001215598">
    <property type="component" value="Unassembled WGS sequence"/>
</dbReference>
<dbReference type="EMBL" id="JARKIB010000597">
    <property type="protein sequence ID" value="KAJ7698162.1"/>
    <property type="molecule type" value="Genomic_DNA"/>
</dbReference>
<evidence type="ECO:0000313" key="1">
    <source>
        <dbReference type="EMBL" id="KAJ7698162.1"/>
    </source>
</evidence>
<gene>
    <name evidence="1" type="ORF">B0H16DRAFT_1706080</name>
</gene>
<comment type="caution">
    <text evidence="1">The sequence shown here is derived from an EMBL/GenBank/DDBJ whole genome shotgun (WGS) entry which is preliminary data.</text>
</comment>
<organism evidence="1 2">
    <name type="scientific">Mycena metata</name>
    <dbReference type="NCBI Taxonomy" id="1033252"/>
    <lineage>
        <taxon>Eukaryota</taxon>
        <taxon>Fungi</taxon>
        <taxon>Dikarya</taxon>
        <taxon>Basidiomycota</taxon>
        <taxon>Agaricomycotina</taxon>
        <taxon>Agaricomycetes</taxon>
        <taxon>Agaricomycetidae</taxon>
        <taxon>Agaricales</taxon>
        <taxon>Marasmiineae</taxon>
        <taxon>Mycenaceae</taxon>
        <taxon>Mycena</taxon>
    </lineage>
</organism>
<dbReference type="InterPro" id="IPR011009">
    <property type="entry name" value="Kinase-like_dom_sf"/>
</dbReference>
<evidence type="ECO:0000313" key="2">
    <source>
        <dbReference type="Proteomes" id="UP001215598"/>
    </source>
</evidence>
<accession>A0AAD7DU96</accession>
<reference evidence="1" key="1">
    <citation type="submission" date="2023-03" db="EMBL/GenBank/DDBJ databases">
        <title>Massive genome expansion in bonnet fungi (Mycena s.s.) driven by repeated elements and novel gene families across ecological guilds.</title>
        <authorList>
            <consortium name="Lawrence Berkeley National Laboratory"/>
            <person name="Harder C.B."/>
            <person name="Miyauchi S."/>
            <person name="Viragh M."/>
            <person name="Kuo A."/>
            <person name="Thoen E."/>
            <person name="Andreopoulos B."/>
            <person name="Lu D."/>
            <person name="Skrede I."/>
            <person name="Drula E."/>
            <person name="Henrissat B."/>
            <person name="Morin E."/>
            <person name="Kohler A."/>
            <person name="Barry K."/>
            <person name="LaButti K."/>
            <person name="Morin E."/>
            <person name="Salamov A."/>
            <person name="Lipzen A."/>
            <person name="Mereny Z."/>
            <person name="Hegedus B."/>
            <person name="Baldrian P."/>
            <person name="Stursova M."/>
            <person name="Weitz H."/>
            <person name="Taylor A."/>
            <person name="Grigoriev I.V."/>
            <person name="Nagy L.G."/>
            <person name="Martin F."/>
            <person name="Kauserud H."/>
        </authorList>
    </citation>
    <scope>NUCLEOTIDE SEQUENCE</scope>
    <source>
        <strain evidence="1">CBHHK182m</strain>
    </source>
</reference>
<dbReference type="AlphaFoldDB" id="A0AAD7DU96"/>
<evidence type="ECO:0008006" key="3">
    <source>
        <dbReference type="Google" id="ProtNLM"/>
    </source>
</evidence>
<dbReference type="SUPFAM" id="SSF56112">
    <property type="entry name" value="Protein kinase-like (PK-like)"/>
    <property type="match status" value="1"/>
</dbReference>
<keyword evidence="2" id="KW-1185">Reference proteome</keyword>
<protein>
    <recommendedName>
        <fullName evidence="3">Protein kinase domain-containing protein</fullName>
    </recommendedName>
</protein>
<sequence>MTDMHEDGEADRDVRPGDWEKMNLLIASDAPTDSSEMIIRRGVACGTDLVTEPGLATDAGVMTPSNSLTVPIYKDTELLPPDYDDMLLDHPIFFLSKALSMTKTGNSLGARSLLWYSGEWTTDQKILLTAKLMDAVNDICRSGVPLSDLKRGNILLQEGCIKIIDLDTRSYTGNWGLDVRNLTVRSFGATIAGLWWEDSYPSQDIGPPDAPDYISDLIRACFVTTTFEEIYAQFSGSIKPPPVELHRSSSGTAEAWDGDPLVDDVELLGLAVSDY</sequence>
<proteinExistence type="predicted"/>